<evidence type="ECO:0000313" key="3">
    <source>
        <dbReference type="EMBL" id="TWT41544.1"/>
    </source>
</evidence>
<dbReference type="OrthoDB" id="283482at2"/>
<dbReference type="Pfam" id="PF07589">
    <property type="entry name" value="PEP-CTERM"/>
    <property type="match status" value="1"/>
</dbReference>
<organism evidence="3 4">
    <name type="scientific">Botrimarina hoheduenensis</name>
    <dbReference type="NCBI Taxonomy" id="2528000"/>
    <lineage>
        <taxon>Bacteria</taxon>
        <taxon>Pseudomonadati</taxon>
        <taxon>Planctomycetota</taxon>
        <taxon>Planctomycetia</taxon>
        <taxon>Pirellulales</taxon>
        <taxon>Lacipirellulaceae</taxon>
        <taxon>Botrimarina</taxon>
    </lineage>
</organism>
<gene>
    <name evidence="3" type="ORF">Pla111_29210</name>
</gene>
<evidence type="ECO:0000259" key="2">
    <source>
        <dbReference type="Pfam" id="PF07589"/>
    </source>
</evidence>
<name>A0A5C5VSE3_9BACT</name>
<evidence type="ECO:0000256" key="1">
    <source>
        <dbReference type="SAM" id="SignalP"/>
    </source>
</evidence>
<comment type="caution">
    <text evidence="3">The sequence shown here is derived from an EMBL/GenBank/DDBJ whole genome shotgun (WGS) entry which is preliminary data.</text>
</comment>
<dbReference type="NCBIfam" id="TIGR02595">
    <property type="entry name" value="PEP_CTERM"/>
    <property type="match status" value="1"/>
</dbReference>
<dbReference type="EMBL" id="SJPH01000008">
    <property type="protein sequence ID" value="TWT41544.1"/>
    <property type="molecule type" value="Genomic_DNA"/>
</dbReference>
<feature type="signal peptide" evidence="1">
    <location>
        <begin position="1"/>
        <end position="22"/>
    </location>
</feature>
<dbReference type="InterPro" id="IPR013424">
    <property type="entry name" value="Ice-binding_C"/>
</dbReference>
<feature type="domain" description="Ice-binding protein C-terminal" evidence="2">
    <location>
        <begin position="199"/>
        <end position="221"/>
    </location>
</feature>
<dbReference type="AlphaFoldDB" id="A0A5C5VSE3"/>
<reference evidence="3 4" key="1">
    <citation type="submission" date="2019-02" db="EMBL/GenBank/DDBJ databases">
        <title>Deep-cultivation of Planctomycetes and their phenomic and genomic characterization uncovers novel biology.</title>
        <authorList>
            <person name="Wiegand S."/>
            <person name="Jogler M."/>
            <person name="Boedeker C."/>
            <person name="Pinto D."/>
            <person name="Vollmers J."/>
            <person name="Rivas-Marin E."/>
            <person name="Kohn T."/>
            <person name="Peeters S.H."/>
            <person name="Heuer A."/>
            <person name="Rast P."/>
            <person name="Oberbeckmann S."/>
            <person name="Bunk B."/>
            <person name="Jeske O."/>
            <person name="Meyerdierks A."/>
            <person name="Storesund J.E."/>
            <person name="Kallscheuer N."/>
            <person name="Luecker S."/>
            <person name="Lage O.M."/>
            <person name="Pohl T."/>
            <person name="Merkel B.J."/>
            <person name="Hornburger P."/>
            <person name="Mueller R.-W."/>
            <person name="Bruemmer F."/>
            <person name="Labrenz M."/>
            <person name="Spormann A.M."/>
            <person name="Op Den Camp H."/>
            <person name="Overmann J."/>
            <person name="Amann R."/>
            <person name="Jetten M.S.M."/>
            <person name="Mascher T."/>
            <person name="Medema M.H."/>
            <person name="Devos D.P."/>
            <person name="Kaster A.-K."/>
            <person name="Ovreas L."/>
            <person name="Rohde M."/>
            <person name="Galperin M.Y."/>
            <person name="Jogler C."/>
        </authorList>
    </citation>
    <scope>NUCLEOTIDE SEQUENCE [LARGE SCALE GENOMIC DNA]</scope>
    <source>
        <strain evidence="3 4">Pla111</strain>
    </source>
</reference>
<feature type="chain" id="PRO_5022762004" description="Ice-binding protein C-terminal domain-containing protein" evidence="1">
    <location>
        <begin position="23"/>
        <end position="221"/>
    </location>
</feature>
<evidence type="ECO:0000313" key="4">
    <source>
        <dbReference type="Proteomes" id="UP000318995"/>
    </source>
</evidence>
<accession>A0A5C5VSE3</accession>
<dbReference type="RefSeq" id="WP_146575133.1">
    <property type="nucleotide sequence ID" value="NZ_SJPH01000008.1"/>
</dbReference>
<dbReference type="Proteomes" id="UP000318995">
    <property type="component" value="Unassembled WGS sequence"/>
</dbReference>
<proteinExistence type="predicted"/>
<keyword evidence="4" id="KW-1185">Reference proteome</keyword>
<protein>
    <recommendedName>
        <fullName evidence="2">Ice-binding protein C-terminal domain-containing protein</fullName>
    </recommendedName>
</protein>
<sequence length="221" mass="22823" precursor="true">MRCATWIAAAAAFCLIGGEAHATNVEIQLVDVDIEYNANTGVISNAGLVNDDLAGIYFFSDGAQVGSLLSPAASLAINLSIPGVFGIDPNGDSVVSAAGGTLELLIPDSILKLTLQAAEIIYSPTVIGQELFRFSFIGTVGDIVSQALPFGLQIGNPVAVTLSTRARSISTSQTRVESFEASGSGELNAEFSTDPNNNIPEPGSIALLATIGLLAGGRRRR</sequence>
<keyword evidence="1" id="KW-0732">Signal</keyword>